<dbReference type="PANTHER" id="PTHR33841:SF1">
    <property type="entry name" value="DNA METHYLTRANSFERASE A"/>
    <property type="match status" value="1"/>
</dbReference>
<dbReference type="AlphaFoldDB" id="A0A6C0KQ13"/>
<dbReference type="EC" id="2.1.1.72" evidence="1"/>
<protein>
    <recommendedName>
        <fullName evidence="1">site-specific DNA-methyltransferase (adenine-specific)</fullName>
        <ecNumber evidence="1">2.1.1.72</ecNumber>
    </recommendedName>
</protein>
<sequence length="454" mass="52995">MFKILPFFFKNYYFSILFIYNNIIGMIKKIYEMTSQEITDFINNLLPVKKIEKDTFGEVFTNPVLINKLLDLFPSIIWNDPFKKWLDPCTGSGFFMIFVYLRLMESLENWQPNSKKRSFHIIKNMLFMVELNKNNCKICNNLFGTNINLICNDFLEDSFNDLTFDCIVGNPPFQDFYGLNNNGKRILGGKNKLYERIFLKSYNLLNKNGYLSFIVPDNIFSGNGSECYKTLIQNSIPFISFNPINQSFFPGIQQYICYFIMNKTNNLKNTTIDNGLNNFNIKLENRPVNPIRNWTLETEKLVKKYVSLQRNNSIYNRGKRLDSYSGNKYPIVYSNDKIIHTNNKNLAVGLGIKKAIIFSISVNLDFKMDYTGNFGIGPNTFYIPFNRISQGKKLEKFLNSNDYKTLVLATKTTRQFLKIALIEHLNLSKIMNSNYKFKSKKIIAKTNKSKTRKL</sequence>
<name>A0A6C0KQ13_9ZZZZ</name>
<evidence type="ECO:0000256" key="1">
    <source>
        <dbReference type="ARBA" id="ARBA00011900"/>
    </source>
</evidence>
<evidence type="ECO:0000256" key="5">
    <source>
        <dbReference type="ARBA" id="ARBA00047942"/>
    </source>
</evidence>
<dbReference type="Gene3D" id="3.40.50.150">
    <property type="entry name" value="Vaccinia Virus protein VP39"/>
    <property type="match status" value="1"/>
</dbReference>
<dbReference type="PROSITE" id="PS00092">
    <property type="entry name" value="N6_MTASE"/>
    <property type="match status" value="1"/>
</dbReference>
<dbReference type="InterPro" id="IPR002052">
    <property type="entry name" value="DNA_methylase_N6_adenine_CS"/>
</dbReference>
<proteinExistence type="predicted"/>
<dbReference type="GO" id="GO:0003676">
    <property type="term" value="F:nucleic acid binding"/>
    <property type="evidence" value="ECO:0007669"/>
    <property type="project" value="InterPro"/>
</dbReference>
<keyword evidence="2" id="KW-0489">Methyltransferase</keyword>
<dbReference type="InterPro" id="IPR029063">
    <property type="entry name" value="SAM-dependent_MTases_sf"/>
</dbReference>
<dbReference type="Pfam" id="PF07669">
    <property type="entry name" value="Eco57I"/>
    <property type="match status" value="1"/>
</dbReference>
<dbReference type="SUPFAM" id="SSF53335">
    <property type="entry name" value="S-adenosyl-L-methionine-dependent methyltransferases"/>
    <property type="match status" value="1"/>
</dbReference>
<keyword evidence="4" id="KW-0949">S-adenosyl-L-methionine</keyword>
<dbReference type="InterPro" id="IPR011639">
    <property type="entry name" value="MethylTrfase_TaqI-like_dom"/>
</dbReference>
<feature type="domain" description="Type II methyltransferase M.TaqI-like" evidence="6">
    <location>
        <begin position="115"/>
        <end position="234"/>
    </location>
</feature>
<organism evidence="7">
    <name type="scientific">viral metagenome</name>
    <dbReference type="NCBI Taxonomy" id="1070528"/>
    <lineage>
        <taxon>unclassified sequences</taxon>
        <taxon>metagenomes</taxon>
        <taxon>organismal metagenomes</taxon>
    </lineage>
</organism>
<evidence type="ECO:0000259" key="6">
    <source>
        <dbReference type="Pfam" id="PF07669"/>
    </source>
</evidence>
<evidence type="ECO:0000313" key="7">
    <source>
        <dbReference type="EMBL" id="QHU19236.1"/>
    </source>
</evidence>
<accession>A0A6C0KQ13</accession>
<comment type="catalytic activity">
    <reaction evidence="5">
        <text>a 2'-deoxyadenosine in DNA + S-adenosyl-L-methionine = an N(6)-methyl-2'-deoxyadenosine in DNA + S-adenosyl-L-homocysteine + H(+)</text>
        <dbReference type="Rhea" id="RHEA:15197"/>
        <dbReference type="Rhea" id="RHEA-COMP:12418"/>
        <dbReference type="Rhea" id="RHEA-COMP:12419"/>
        <dbReference type="ChEBI" id="CHEBI:15378"/>
        <dbReference type="ChEBI" id="CHEBI:57856"/>
        <dbReference type="ChEBI" id="CHEBI:59789"/>
        <dbReference type="ChEBI" id="CHEBI:90615"/>
        <dbReference type="ChEBI" id="CHEBI:90616"/>
        <dbReference type="EC" id="2.1.1.72"/>
    </reaction>
</comment>
<dbReference type="InterPro" id="IPR050953">
    <property type="entry name" value="N4_N6_ade-DNA_methylase"/>
</dbReference>
<dbReference type="GO" id="GO:0006304">
    <property type="term" value="P:DNA modification"/>
    <property type="evidence" value="ECO:0007669"/>
    <property type="project" value="InterPro"/>
</dbReference>
<dbReference type="EMBL" id="MN740946">
    <property type="protein sequence ID" value="QHU19236.1"/>
    <property type="molecule type" value="Genomic_DNA"/>
</dbReference>
<evidence type="ECO:0000256" key="3">
    <source>
        <dbReference type="ARBA" id="ARBA00022679"/>
    </source>
</evidence>
<dbReference type="GO" id="GO:0009007">
    <property type="term" value="F:site-specific DNA-methyltransferase (adenine-specific) activity"/>
    <property type="evidence" value="ECO:0007669"/>
    <property type="project" value="UniProtKB-EC"/>
</dbReference>
<dbReference type="GO" id="GO:0032259">
    <property type="term" value="P:methylation"/>
    <property type="evidence" value="ECO:0007669"/>
    <property type="project" value="UniProtKB-KW"/>
</dbReference>
<reference evidence="7" key="1">
    <citation type="journal article" date="2020" name="Nature">
        <title>Giant virus diversity and host interactions through global metagenomics.</title>
        <authorList>
            <person name="Schulz F."/>
            <person name="Roux S."/>
            <person name="Paez-Espino D."/>
            <person name="Jungbluth S."/>
            <person name="Walsh D.A."/>
            <person name="Denef V.J."/>
            <person name="McMahon K.D."/>
            <person name="Konstantinidis K.T."/>
            <person name="Eloe-Fadrosh E.A."/>
            <person name="Kyrpides N.C."/>
            <person name="Woyke T."/>
        </authorList>
    </citation>
    <scope>NUCLEOTIDE SEQUENCE</scope>
    <source>
        <strain evidence="7">GVMAG-S-3300013014-104</strain>
    </source>
</reference>
<keyword evidence="3" id="KW-0808">Transferase</keyword>
<dbReference type="PRINTS" id="PR00507">
    <property type="entry name" value="N12N6MTFRASE"/>
</dbReference>
<dbReference type="PANTHER" id="PTHR33841">
    <property type="entry name" value="DNA METHYLTRANSFERASE YEEA-RELATED"/>
    <property type="match status" value="1"/>
</dbReference>
<evidence type="ECO:0000256" key="4">
    <source>
        <dbReference type="ARBA" id="ARBA00022691"/>
    </source>
</evidence>
<evidence type="ECO:0000256" key="2">
    <source>
        <dbReference type="ARBA" id="ARBA00022603"/>
    </source>
</evidence>